<dbReference type="GO" id="GO:0005509">
    <property type="term" value="F:calcium ion binding"/>
    <property type="evidence" value="ECO:0007669"/>
    <property type="project" value="InterPro"/>
</dbReference>
<name>A0A6F8TIQ3_ACIBA</name>
<dbReference type="Gene3D" id="2.150.10.10">
    <property type="entry name" value="Serralysin-like metalloprotease, C-terminal"/>
    <property type="match status" value="1"/>
</dbReference>
<dbReference type="InterPro" id="IPR011049">
    <property type="entry name" value="Serralysin-like_metalloprot_C"/>
</dbReference>
<dbReference type="EMBL" id="AP022836">
    <property type="protein sequence ID" value="BCB00165.1"/>
    <property type="molecule type" value="Genomic_DNA"/>
</dbReference>
<keyword evidence="1" id="KW-0106">Calcium</keyword>
<protein>
    <recommendedName>
        <fullName evidence="3">Calcium-binding protein</fullName>
    </recommendedName>
</protein>
<dbReference type="Pfam" id="PF00353">
    <property type="entry name" value="HemolysinCabind"/>
    <property type="match status" value="2"/>
</dbReference>
<dbReference type="AlphaFoldDB" id="A0A6F8TIQ3"/>
<sequence length="438" mass="47826">MSSIINMFEMISYYLYGQREKPENLLDDKIISSDRDNLATEVHINSIEFMATGAGRYVGLGNVTAVRKFLAGEYADKLIVGKVYYTSELFDALGYKDYPNNGKTQLSVLNYGLDTNSNDYVDRSYVFGSMSFTINPDAQFIVGKDGSFQIKNISIIPIDDNFDYKSGNGVAQLTNLLTKGAIDPYHIGKTVNIIFDDKDKLQKIDLDKSDLPSLIKQENYLQGLITEAKDYSSSLPNNIPIPDAGKLLEALETLIKNDIISYVDNSGRAIIYGSSKQDNLGDGELTNLVLQKSILLSIANLPSSLNLNEQLIDLINLAKSLLTQKGISIVSGDGDDSITGTKYSDALYGGSDDDSLNGAEDNDYLNGGVGNDILDGGEGDDNLVDEKGNDTYIFNGNFGKDSIYDLDGNGQIKIDDIALSVGEKLIINYGKVLTDNTH</sequence>
<evidence type="ECO:0000256" key="1">
    <source>
        <dbReference type="ARBA" id="ARBA00022837"/>
    </source>
</evidence>
<reference evidence="2" key="1">
    <citation type="submission" date="2020-03" db="EMBL/GenBank/DDBJ databases">
        <title>Complete genome sequence of Acinetobacter baumannii ATCC19606T, which is a model strain for tolerization of antimicrobial agents.</title>
        <authorList>
            <person name="Tsubouchi T."/>
            <person name="Suzuki M."/>
            <person name="Niki M."/>
            <person name="Oinuma K."/>
            <person name="Niki M."/>
            <person name="Shibayama K."/>
            <person name="Kakeya H."/>
            <person name="Kaneko Y."/>
        </authorList>
    </citation>
    <scope>NUCLEOTIDE SEQUENCE</scope>
    <source>
        <strain evidence="2">ATCC19606</strain>
    </source>
</reference>
<accession>A0A6F8TIQ3</accession>
<dbReference type="PRINTS" id="PR00313">
    <property type="entry name" value="CABNDNGRPT"/>
</dbReference>
<organism evidence="2">
    <name type="scientific">Acinetobacter baumannii</name>
    <dbReference type="NCBI Taxonomy" id="470"/>
    <lineage>
        <taxon>Bacteria</taxon>
        <taxon>Pseudomonadati</taxon>
        <taxon>Pseudomonadota</taxon>
        <taxon>Gammaproteobacteria</taxon>
        <taxon>Moraxellales</taxon>
        <taxon>Moraxellaceae</taxon>
        <taxon>Acinetobacter</taxon>
        <taxon>Acinetobacter calcoaceticus/baumannii complex</taxon>
    </lineage>
</organism>
<dbReference type="PROSITE" id="PS00330">
    <property type="entry name" value="HEMOLYSIN_CALCIUM"/>
    <property type="match status" value="1"/>
</dbReference>
<evidence type="ECO:0000313" key="2">
    <source>
        <dbReference type="EMBL" id="BCB00165.1"/>
    </source>
</evidence>
<dbReference type="InterPro" id="IPR001343">
    <property type="entry name" value="Hemolysn_Ca-bd"/>
</dbReference>
<dbReference type="SUPFAM" id="SSF51120">
    <property type="entry name" value="beta-Roll"/>
    <property type="match status" value="1"/>
</dbReference>
<proteinExistence type="predicted"/>
<dbReference type="InterPro" id="IPR018511">
    <property type="entry name" value="Hemolysin-typ_Ca-bd_CS"/>
</dbReference>
<evidence type="ECO:0008006" key="3">
    <source>
        <dbReference type="Google" id="ProtNLM"/>
    </source>
</evidence>
<gene>
    <name evidence="2" type="ORF">ATCC19606_25000</name>
</gene>